<comment type="caution">
    <text evidence="1">The sequence shown here is derived from an EMBL/GenBank/DDBJ whole genome shotgun (WGS) entry which is preliminary data.</text>
</comment>
<gene>
    <name evidence="1" type="ORF">FC695_17855</name>
</gene>
<accession>A0A9X9A8I7</accession>
<dbReference type="EMBL" id="SZOH01001195">
    <property type="protein sequence ID" value="TKJ01931.1"/>
    <property type="molecule type" value="Genomic_DNA"/>
</dbReference>
<organism evidence="1 2">
    <name type="scientific">Bacillus cereus</name>
    <dbReference type="NCBI Taxonomy" id="1396"/>
    <lineage>
        <taxon>Bacteria</taxon>
        <taxon>Bacillati</taxon>
        <taxon>Bacillota</taxon>
        <taxon>Bacilli</taxon>
        <taxon>Bacillales</taxon>
        <taxon>Bacillaceae</taxon>
        <taxon>Bacillus</taxon>
        <taxon>Bacillus cereus group</taxon>
    </lineage>
</organism>
<reference evidence="1 2" key="1">
    <citation type="journal article" date="2019" name="Environ. Microbiol.">
        <title>An active ?-lactamase is a part of an orchestrated cell wall stress resistance network of Bacillus subtilis and related rhizosphere species.</title>
        <authorList>
            <person name="Bucher T."/>
            <person name="Keren-Paz A."/>
            <person name="Hausser J."/>
            <person name="Olender T."/>
            <person name="Cytryn E."/>
            <person name="Kolodkin-Gal I."/>
        </authorList>
    </citation>
    <scope>NUCLEOTIDE SEQUENCE [LARGE SCALE GENOMIC DNA]</scope>
    <source>
        <strain evidence="1 2">I32</strain>
    </source>
</reference>
<proteinExistence type="predicted"/>
<evidence type="ECO:0000313" key="2">
    <source>
        <dbReference type="Proteomes" id="UP000308444"/>
    </source>
</evidence>
<dbReference type="AlphaFoldDB" id="A0A9X9A8I7"/>
<protein>
    <submittedName>
        <fullName evidence="1">Uncharacterized protein</fullName>
    </submittedName>
</protein>
<sequence length="64" mass="7906">MHMIEKNNSGRNPDCSLKCLLYLHQNRLKLRWFKLEEGTLYYNLFTNKNNVVFKRIRSYKIIWI</sequence>
<name>A0A9X9A8I7_BACCE</name>
<dbReference type="Proteomes" id="UP000308444">
    <property type="component" value="Unassembled WGS sequence"/>
</dbReference>
<evidence type="ECO:0000313" key="1">
    <source>
        <dbReference type="EMBL" id="TKJ01931.1"/>
    </source>
</evidence>